<dbReference type="SUPFAM" id="SSF53041">
    <property type="entry name" value="Resolvase-like"/>
    <property type="match status" value="1"/>
</dbReference>
<dbReference type="EMBL" id="JAFEMC010000004">
    <property type="protein sequence ID" value="MBM6577651.1"/>
    <property type="molecule type" value="Genomic_DNA"/>
</dbReference>
<protein>
    <submittedName>
        <fullName evidence="3">Recombinase family protein</fullName>
    </submittedName>
</protein>
<dbReference type="InterPro" id="IPR006119">
    <property type="entry name" value="Resolv_N"/>
</dbReference>
<dbReference type="SMART" id="SM00857">
    <property type="entry name" value="Resolvase"/>
    <property type="match status" value="1"/>
</dbReference>
<feature type="domain" description="Recombinase" evidence="2">
    <location>
        <begin position="173"/>
        <end position="287"/>
    </location>
</feature>
<sequence length="578" mass="61629">MKPVLSRAATTVRCAIYTRKSSEEGLEQDFNSLDAQREACSAYILSQASEGWLLSGERYDDGGISGGTLARPALQRLLADVAGGEIDIIVVYKVDRLTRSLLDFSKLVEAFDAAGTSFVSVTQSFNTTTSMGRLTLNMLLSFAQFEREVTAERIRDKIAASKARGMWMGGTPPLGYAPDGRSLRIVEEHAAIIRHIYARYLALGSVRSLSEELERTNIGAPVRTTLGGKAFGGVRFSRGNLYSILRCATYVGEIHHQGRVHAGLHAPIIARDMWDAVQAKLTDNRQGEQRRGGRAAASLLAGRVVDAQGQPLVATHAARGKARYRYYVSRDLQTGSSDTGLRVPATELEAAVTQRIAELFADPVELAAAAQLELTPDSFAAAAARAEAIASGTPAVLKDATRSIVTSVQIHDGRIDLVCNAAAIAAVLQLTSSATTSESITIRSEVRLTRSGRVMRLVHASGSGVTATANGSLVRLILKARRWWSILKAGELDVSALAARESVQAGYVTRVLRLAFLAPAVVEAILAGNIRAGVDGATLTATGAMPALWAEQVAAVLPHDGQTGVRPSMRSMGHSVTT</sequence>
<organism evidence="3 4">
    <name type="scientific">Sphingomonas longa</name>
    <dbReference type="NCBI Taxonomy" id="2778730"/>
    <lineage>
        <taxon>Bacteria</taxon>
        <taxon>Pseudomonadati</taxon>
        <taxon>Pseudomonadota</taxon>
        <taxon>Alphaproteobacteria</taxon>
        <taxon>Sphingomonadales</taxon>
        <taxon>Sphingomonadaceae</taxon>
        <taxon>Sphingomonas</taxon>
    </lineage>
</organism>
<gene>
    <name evidence="3" type="ORF">ILT43_14810</name>
</gene>
<name>A0ABS2DC80_9SPHN</name>
<proteinExistence type="predicted"/>
<dbReference type="PANTHER" id="PTHR30461:SF23">
    <property type="entry name" value="DNA RECOMBINASE-RELATED"/>
    <property type="match status" value="1"/>
</dbReference>
<feature type="domain" description="Resolvase/invertase-type recombinase catalytic" evidence="1">
    <location>
        <begin position="13"/>
        <end position="165"/>
    </location>
</feature>
<dbReference type="RefSeq" id="WP_204199754.1">
    <property type="nucleotide sequence ID" value="NZ_JAFEMC010000004.1"/>
</dbReference>
<comment type="caution">
    <text evidence="3">The sequence shown here is derived from an EMBL/GenBank/DDBJ whole genome shotgun (WGS) entry which is preliminary data.</text>
</comment>
<dbReference type="CDD" id="cd03768">
    <property type="entry name" value="SR_ResInv"/>
    <property type="match status" value="1"/>
</dbReference>
<dbReference type="PROSITE" id="PS51736">
    <property type="entry name" value="RECOMBINASES_3"/>
    <property type="match status" value="1"/>
</dbReference>
<dbReference type="Gene3D" id="3.40.50.1390">
    <property type="entry name" value="Resolvase, N-terminal catalytic domain"/>
    <property type="match status" value="1"/>
</dbReference>
<dbReference type="PROSITE" id="PS51737">
    <property type="entry name" value="RECOMBINASE_DNA_BIND"/>
    <property type="match status" value="1"/>
</dbReference>
<evidence type="ECO:0000259" key="1">
    <source>
        <dbReference type="PROSITE" id="PS51736"/>
    </source>
</evidence>
<dbReference type="Proteomes" id="UP000763641">
    <property type="component" value="Unassembled WGS sequence"/>
</dbReference>
<dbReference type="InterPro" id="IPR038109">
    <property type="entry name" value="DNA_bind_recomb_sf"/>
</dbReference>
<keyword evidence="4" id="KW-1185">Reference proteome</keyword>
<dbReference type="PANTHER" id="PTHR30461">
    <property type="entry name" value="DNA-INVERTASE FROM LAMBDOID PROPHAGE"/>
    <property type="match status" value="1"/>
</dbReference>
<evidence type="ECO:0000259" key="2">
    <source>
        <dbReference type="PROSITE" id="PS51737"/>
    </source>
</evidence>
<evidence type="ECO:0000313" key="3">
    <source>
        <dbReference type="EMBL" id="MBM6577651.1"/>
    </source>
</evidence>
<evidence type="ECO:0000313" key="4">
    <source>
        <dbReference type="Proteomes" id="UP000763641"/>
    </source>
</evidence>
<dbReference type="SUPFAM" id="SSF109709">
    <property type="entry name" value="KorB DNA-binding domain-like"/>
    <property type="match status" value="1"/>
</dbReference>
<dbReference type="Pfam" id="PF00239">
    <property type="entry name" value="Resolvase"/>
    <property type="match status" value="1"/>
</dbReference>
<reference evidence="3 4" key="1">
    <citation type="submission" date="2020-12" db="EMBL/GenBank/DDBJ databases">
        <title>Sphingomonas sp.</title>
        <authorList>
            <person name="Kim M.K."/>
        </authorList>
    </citation>
    <scope>NUCLEOTIDE SEQUENCE [LARGE SCALE GENOMIC DNA]</scope>
    <source>
        <strain evidence="3 4">BT552</strain>
    </source>
</reference>
<dbReference type="InterPro" id="IPR050639">
    <property type="entry name" value="SSR_resolvase"/>
</dbReference>
<dbReference type="Gene3D" id="3.90.1750.20">
    <property type="entry name" value="Putative Large Serine Recombinase, Chain B, Domain 2"/>
    <property type="match status" value="1"/>
</dbReference>
<dbReference type="InterPro" id="IPR036162">
    <property type="entry name" value="Resolvase-like_N_sf"/>
</dbReference>
<dbReference type="InterPro" id="IPR011109">
    <property type="entry name" value="DNA_bind_recombinase_dom"/>
</dbReference>
<accession>A0ABS2DC80</accession>
<dbReference type="Pfam" id="PF07508">
    <property type="entry name" value="Recombinase"/>
    <property type="match status" value="1"/>
</dbReference>